<dbReference type="PROSITE" id="PS51635">
    <property type="entry name" value="PNPLA"/>
    <property type="match status" value="1"/>
</dbReference>
<evidence type="ECO:0000313" key="6">
    <source>
        <dbReference type="EMBL" id="QEA39601.1"/>
    </source>
</evidence>
<sequence length="360" mass="40930">MTNVALVLQGGGALGAYQAGAYEALMENNYTPDWVAGISIGAINAAIIAGNPPERRVERLRAFWEGVSAGLNFSAPDGDYPRRWFNMYNAWAVMMLGVPRFFQPRFPQPIVQFSGARGATSFYDATPLRQTLDALVDFERINAGHTRLSLGAVNIETGNFTYFDNAYQRIGPEHVMASGALPPAMPPVEVDGAFYWDGGLVSNTPLSHVLRQPDERDMLVFQVDLWNARGSVPRNLVDVQDRQKEITYSSRTRTVTDAYRHELKLRQAIAKIAERLSEEQRQDPAVKEYLALGERRRVDIVHLIYKRKRYESQAKDYQFSRASMEEHWQDGYRDVIRETKTQEWLEPDATDEGIRVFDPY</sequence>
<dbReference type="InterPro" id="IPR016035">
    <property type="entry name" value="Acyl_Trfase/lysoPLipase"/>
</dbReference>
<dbReference type="GO" id="GO:0016042">
    <property type="term" value="P:lipid catabolic process"/>
    <property type="evidence" value="ECO:0007669"/>
    <property type="project" value="UniProtKB-UniRule"/>
</dbReference>
<dbReference type="RefSeq" id="WP_147184650.1">
    <property type="nucleotide sequence ID" value="NZ_CP042382.1"/>
</dbReference>
<accession>A0A5B8STE5</accession>
<feature type="active site" description="Nucleophile" evidence="4">
    <location>
        <position position="39"/>
    </location>
</feature>
<dbReference type="KEGG" id="paur:FGL86_11305"/>
<dbReference type="InterPro" id="IPR002641">
    <property type="entry name" value="PNPLA_dom"/>
</dbReference>
<evidence type="ECO:0000256" key="4">
    <source>
        <dbReference type="PROSITE-ProRule" id="PRU01161"/>
    </source>
</evidence>
<dbReference type="Gene3D" id="3.40.1090.10">
    <property type="entry name" value="Cytosolic phospholipase A2 catalytic domain"/>
    <property type="match status" value="2"/>
</dbReference>
<evidence type="ECO:0000256" key="2">
    <source>
        <dbReference type="ARBA" id="ARBA00022963"/>
    </source>
</evidence>
<keyword evidence="7" id="KW-1185">Reference proteome</keyword>
<dbReference type="InterPro" id="IPR050301">
    <property type="entry name" value="NTE"/>
</dbReference>
<feature type="short sequence motif" description="GXSXG" evidence="4">
    <location>
        <begin position="37"/>
        <end position="41"/>
    </location>
</feature>
<dbReference type="GO" id="GO:0016787">
    <property type="term" value="F:hydrolase activity"/>
    <property type="evidence" value="ECO:0007669"/>
    <property type="project" value="UniProtKB-UniRule"/>
</dbReference>
<protein>
    <submittedName>
        <fullName evidence="6">Patatin-like phospholipase family protein</fullName>
    </submittedName>
</protein>
<dbReference type="AlphaFoldDB" id="A0A5B8STE5"/>
<gene>
    <name evidence="6" type="ORF">FGL86_11305</name>
</gene>
<dbReference type="EMBL" id="CP042382">
    <property type="protein sequence ID" value="QEA39601.1"/>
    <property type="molecule type" value="Genomic_DNA"/>
</dbReference>
<dbReference type="Pfam" id="PF01734">
    <property type="entry name" value="Patatin"/>
    <property type="match status" value="1"/>
</dbReference>
<keyword evidence="1 4" id="KW-0378">Hydrolase</keyword>
<evidence type="ECO:0000259" key="5">
    <source>
        <dbReference type="PROSITE" id="PS51635"/>
    </source>
</evidence>
<evidence type="ECO:0000256" key="1">
    <source>
        <dbReference type="ARBA" id="ARBA00022801"/>
    </source>
</evidence>
<proteinExistence type="predicted"/>
<dbReference type="InterPro" id="IPR021095">
    <property type="entry name" value="DUF3734"/>
</dbReference>
<evidence type="ECO:0000313" key="7">
    <source>
        <dbReference type="Proteomes" id="UP000321272"/>
    </source>
</evidence>
<feature type="short sequence motif" description="GXGXXG" evidence="4">
    <location>
        <begin position="10"/>
        <end position="15"/>
    </location>
</feature>
<dbReference type="Proteomes" id="UP000321272">
    <property type="component" value="Chromosome"/>
</dbReference>
<evidence type="ECO:0000256" key="3">
    <source>
        <dbReference type="ARBA" id="ARBA00023098"/>
    </source>
</evidence>
<dbReference type="SUPFAM" id="SSF52151">
    <property type="entry name" value="FabD/lysophospholipase-like"/>
    <property type="match status" value="1"/>
</dbReference>
<feature type="domain" description="PNPLA" evidence="5">
    <location>
        <begin position="6"/>
        <end position="210"/>
    </location>
</feature>
<dbReference type="OrthoDB" id="9807112at2"/>
<feature type="short sequence motif" description="DGA/G" evidence="4">
    <location>
        <begin position="197"/>
        <end position="199"/>
    </location>
</feature>
<dbReference type="Pfam" id="PF12536">
    <property type="entry name" value="DUF3734"/>
    <property type="match status" value="1"/>
</dbReference>
<name>A0A5B8STE5_9GAMM</name>
<organism evidence="6 7">
    <name type="scientific">Pistricoccus aurantiacus</name>
    <dbReference type="NCBI Taxonomy" id="1883414"/>
    <lineage>
        <taxon>Bacteria</taxon>
        <taxon>Pseudomonadati</taxon>
        <taxon>Pseudomonadota</taxon>
        <taxon>Gammaproteobacteria</taxon>
        <taxon>Oceanospirillales</taxon>
        <taxon>Halomonadaceae</taxon>
        <taxon>Pistricoccus</taxon>
    </lineage>
</organism>
<dbReference type="PANTHER" id="PTHR14226">
    <property type="entry name" value="NEUROPATHY TARGET ESTERASE/SWISS CHEESE D.MELANOGASTER"/>
    <property type="match status" value="1"/>
</dbReference>
<feature type="active site" description="Proton acceptor" evidence="4">
    <location>
        <position position="197"/>
    </location>
</feature>
<keyword evidence="3 4" id="KW-0443">Lipid metabolism</keyword>
<keyword evidence="2 4" id="KW-0442">Lipid degradation</keyword>
<dbReference type="PANTHER" id="PTHR14226:SF57">
    <property type="entry name" value="BLR7027 PROTEIN"/>
    <property type="match status" value="1"/>
</dbReference>
<dbReference type="CDD" id="cd07209">
    <property type="entry name" value="Pat_hypo_Ecoli_Z1214_like"/>
    <property type="match status" value="1"/>
</dbReference>
<reference evidence="6 7" key="1">
    <citation type="submission" date="2019-06" db="EMBL/GenBank/DDBJ databases">
        <title>Genome analyses of bacteria isolated from kimchi.</title>
        <authorList>
            <person name="Lee S."/>
            <person name="Ahn S."/>
            <person name="Roh S."/>
        </authorList>
    </citation>
    <scope>NUCLEOTIDE SEQUENCE [LARGE SCALE GENOMIC DNA]</scope>
    <source>
        <strain evidence="6 7">CBA4606</strain>
    </source>
</reference>